<evidence type="ECO:0000256" key="5">
    <source>
        <dbReference type="ARBA" id="ARBA00022989"/>
    </source>
</evidence>
<feature type="transmembrane region" description="Helical" evidence="7">
    <location>
        <begin position="433"/>
        <end position="454"/>
    </location>
</feature>
<protein>
    <submittedName>
        <fullName evidence="9">MFS transporter</fullName>
    </submittedName>
</protein>
<feature type="transmembrane region" description="Helical" evidence="7">
    <location>
        <begin position="134"/>
        <end position="155"/>
    </location>
</feature>
<comment type="caution">
    <text evidence="9">The sequence shown here is derived from an EMBL/GenBank/DDBJ whole genome shotgun (WGS) entry which is preliminary data.</text>
</comment>
<evidence type="ECO:0000313" key="9">
    <source>
        <dbReference type="EMBL" id="GAA2018415.1"/>
    </source>
</evidence>
<dbReference type="InterPro" id="IPR036259">
    <property type="entry name" value="MFS_trans_sf"/>
</dbReference>
<feature type="transmembrane region" description="Helical" evidence="7">
    <location>
        <begin position="260"/>
        <end position="277"/>
    </location>
</feature>
<keyword evidence="3" id="KW-1003">Cell membrane</keyword>
<accession>A0ABP5F7H4</accession>
<dbReference type="EMBL" id="BAAAQN010000005">
    <property type="protein sequence ID" value="GAA2018415.1"/>
    <property type="molecule type" value="Genomic_DNA"/>
</dbReference>
<dbReference type="PANTHER" id="PTHR42718">
    <property type="entry name" value="MAJOR FACILITATOR SUPERFAMILY MULTIDRUG TRANSPORTER MFSC"/>
    <property type="match status" value="1"/>
</dbReference>
<evidence type="ECO:0000256" key="4">
    <source>
        <dbReference type="ARBA" id="ARBA00022692"/>
    </source>
</evidence>
<feature type="domain" description="Major facilitator superfamily (MFS) profile" evidence="8">
    <location>
        <begin position="43"/>
        <end position="531"/>
    </location>
</feature>
<dbReference type="CDD" id="cd17321">
    <property type="entry name" value="MFS_MMR_MDR_like"/>
    <property type="match status" value="1"/>
</dbReference>
<comment type="subcellular location">
    <subcellularLocation>
        <location evidence="1">Cell membrane</location>
        <topology evidence="1">Multi-pass membrane protein</topology>
    </subcellularLocation>
</comment>
<feature type="transmembrane region" description="Helical" evidence="7">
    <location>
        <begin position="332"/>
        <end position="350"/>
    </location>
</feature>
<sequence>MAQQHEQGLRADSGRTATALVADQGAAGAVEHEPRTARAKALILGTLCITLFMAMLDNVVVNTALPNIGAELHAGFTGLQWVVEGYSLVYAALLLTGGTLGDRLGRKRVFLTGIVGFTLGSMLCALSGSIGELIAARMLQGVGAALLTPGSLSIIRNTFPEPGERARAIGLWSGISGLGLALGPAIGGPLVDAFGWSSVFWINVPIGVLALVVGLRVLPEFHDGRERFDIAGQLLGALGLGAMVFALIEGPDAGWTSPRVLGAGAAALLALIAFLVVEARRRAPMLDLSFFRDPVVAGALMSGFMVSFGMFGALFFLPLLMQDVYGWSPTRAGVGSLPATCAIILAAPFAGAITGKLGPRPALVTGLTLCATSLAGLSLYGVGAHYTQYVWTLPIVGLGMGMSFAPVSVAVLERVPAAKAGMASAVTNTMRELGGVVGIAVLGAILTSRMTGLLRTRLTDLGVDAGQRHEVTGAVTRGGAGGIAASKSLPAALRTTVDTSFTDALHLALRCGAGLLAVAALAAWVLLRSGARRRTA</sequence>
<dbReference type="Proteomes" id="UP001500751">
    <property type="component" value="Unassembled WGS sequence"/>
</dbReference>
<feature type="transmembrane region" description="Helical" evidence="7">
    <location>
        <begin position="230"/>
        <end position="248"/>
    </location>
</feature>
<feature type="transmembrane region" description="Helical" evidence="7">
    <location>
        <begin position="41"/>
        <end position="61"/>
    </location>
</feature>
<dbReference type="PRINTS" id="PR01036">
    <property type="entry name" value="TCRTETB"/>
</dbReference>
<dbReference type="InterPro" id="IPR020846">
    <property type="entry name" value="MFS_dom"/>
</dbReference>
<dbReference type="NCBIfam" id="TIGR00711">
    <property type="entry name" value="efflux_EmrB"/>
    <property type="match status" value="1"/>
</dbReference>
<evidence type="ECO:0000256" key="7">
    <source>
        <dbReference type="SAM" id="Phobius"/>
    </source>
</evidence>
<keyword evidence="10" id="KW-1185">Reference proteome</keyword>
<keyword evidence="4 7" id="KW-0812">Transmembrane</keyword>
<reference evidence="10" key="1">
    <citation type="journal article" date="2019" name="Int. J. Syst. Evol. Microbiol.">
        <title>The Global Catalogue of Microorganisms (GCM) 10K type strain sequencing project: providing services to taxonomists for standard genome sequencing and annotation.</title>
        <authorList>
            <consortium name="The Broad Institute Genomics Platform"/>
            <consortium name="The Broad Institute Genome Sequencing Center for Infectious Disease"/>
            <person name="Wu L."/>
            <person name="Ma J."/>
        </authorList>
    </citation>
    <scope>NUCLEOTIDE SEQUENCE [LARGE SCALE GENOMIC DNA]</scope>
    <source>
        <strain evidence="10">JCM 16014</strain>
    </source>
</reference>
<dbReference type="PROSITE" id="PS50850">
    <property type="entry name" value="MFS"/>
    <property type="match status" value="1"/>
</dbReference>
<evidence type="ECO:0000256" key="6">
    <source>
        <dbReference type="ARBA" id="ARBA00023136"/>
    </source>
</evidence>
<evidence type="ECO:0000259" key="8">
    <source>
        <dbReference type="PROSITE" id="PS50850"/>
    </source>
</evidence>
<keyword evidence="5 7" id="KW-1133">Transmembrane helix</keyword>
<dbReference type="RefSeq" id="WP_344664598.1">
    <property type="nucleotide sequence ID" value="NZ_BAAAQN010000005.1"/>
</dbReference>
<keyword evidence="6 7" id="KW-0472">Membrane</keyword>
<dbReference type="InterPro" id="IPR004638">
    <property type="entry name" value="EmrB-like"/>
</dbReference>
<feature type="transmembrane region" description="Helical" evidence="7">
    <location>
        <begin position="199"/>
        <end position="218"/>
    </location>
</feature>
<evidence type="ECO:0000256" key="3">
    <source>
        <dbReference type="ARBA" id="ARBA00022475"/>
    </source>
</evidence>
<evidence type="ECO:0000256" key="2">
    <source>
        <dbReference type="ARBA" id="ARBA00022448"/>
    </source>
</evidence>
<proteinExistence type="predicted"/>
<feature type="transmembrane region" description="Helical" evidence="7">
    <location>
        <begin position="507"/>
        <end position="527"/>
    </location>
</feature>
<dbReference type="InterPro" id="IPR011701">
    <property type="entry name" value="MFS"/>
</dbReference>
<name>A0ABP5F7H4_9ACTN</name>
<evidence type="ECO:0000256" key="1">
    <source>
        <dbReference type="ARBA" id="ARBA00004651"/>
    </source>
</evidence>
<dbReference type="SUPFAM" id="SSF103473">
    <property type="entry name" value="MFS general substrate transporter"/>
    <property type="match status" value="2"/>
</dbReference>
<feature type="transmembrane region" description="Helical" evidence="7">
    <location>
        <begin position="81"/>
        <end position="100"/>
    </location>
</feature>
<feature type="transmembrane region" description="Helical" evidence="7">
    <location>
        <begin position="167"/>
        <end position="187"/>
    </location>
</feature>
<dbReference type="Gene3D" id="1.20.1250.20">
    <property type="entry name" value="MFS general substrate transporter like domains"/>
    <property type="match status" value="1"/>
</dbReference>
<feature type="transmembrane region" description="Helical" evidence="7">
    <location>
        <begin position="109"/>
        <end position="128"/>
    </location>
</feature>
<gene>
    <name evidence="9" type="ORF">GCM10009839_13250</name>
</gene>
<dbReference type="Pfam" id="PF07690">
    <property type="entry name" value="MFS_1"/>
    <property type="match status" value="1"/>
</dbReference>
<evidence type="ECO:0000313" key="10">
    <source>
        <dbReference type="Proteomes" id="UP001500751"/>
    </source>
</evidence>
<dbReference type="Gene3D" id="1.20.1720.10">
    <property type="entry name" value="Multidrug resistance protein D"/>
    <property type="match status" value="1"/>
</dbReference>
<keyword evidence="2" id="KW-0813">Transport</keyword>
<dbReference type="PANTHER" id="PTHR42718:SF42">
    <property type="entry name" value="EXPORT PROTEIN"/>
    <property type="match status" value="1"/>
</dbReference>
<feature type="transmembrane region" description="Helical" evidence="7">
    <location>
        <begin position="362"/>
        <end position="383"/>
    </location>
</feature>
<feature type="transmembrane region" description="Helical" evidence="7">
    <location>
        <begin position="298"/>
        <end position="320"/>
    </location>
</feature>
<feature type="transmembrane region" description="Helical" evidence="7">
    <location>
        <begin position="389"/>
        <end position="412"/>
    </location>
</feature>
<organism evidence="9 10">
    <name type="scientific">Catenulispora yoronensis</name>
    <dbReference type="NCBI Taxonomy" id="450799"/>
    <lineage>
        <taxon>Bacteria</taxon>
        <taxon>Bacillati</taxon>
        <taxon>Actinomycetota</taxon>
        <taxon>Actinomycetes</taxon>
        <taxon>Catenulisporales</taxon>
        <taxon>Catenulisporaceae</taxon>
        <taxon>Catenulispora</taxon>
    </lineage>
</organism>